<name>F8N7S1_9BACT</name>
<evidence type="ECO:0000256" key="3">
    <source>
        <dbReference type="ARBA" id="ARBA00022598"/>
    </source>
</evidence>
<comment type="domain">
    <text evidence="8">The N-terminal region contains the highly conserved SGGXDS motif, predicted to be a P-loop motif involved in ATP binding.</text>
</comment>
<keyword evidence="2 8" id="KW-0963">Cytoplasm</keyword>
<evidence type="ECO:0000259" key="9">
    <source>
        <dbReference type="SMART" id="SM00977"/>
    </source>
</evidence>
<dbReference type="Pfam" id="PF01171">
    <property type="entry name" value="ATP_bind_3"/>
    <property type="match status" value="1"/>
</dbReference>
<reference evidence="11" key="1">
    <citation type="journal article" date="2011" name="Stand. Genomic Sci.">
        <title>Non-contiguous finished genome sequence of the opportunistic oral pathogen Prevotella multisaccharivorax type strain (PPPA20).</title>
        <authorList>
            <person name="Pati A."/>
            <person name="Gronow S."/>
            <person name="Lu M."/>
            <person name="Lapidus A."/>
            <person name="Nolan M."/>
            <person name="Lucas S."/>
            <person name="Hammon N."/>
            <person name="Deshpande S."/>
            <person name="Cheng J.F."/>
            <person name="Tapia R."/>
            <person name="Han C."/>
            <person name="Goodwin L."/>
            <person name="Pitluck S."/>
            <person name="Liolios K."/>
            <person name="Pagani I."/>
            <person name="Mavromatis K."/>
            <person name="Mikhailova N."/>
            <person name="Huntemann M."/>
            <person name="Chen A."/>
            <person name="Palaniappan K."/>
            <person name="Land M."/>
            <person name="Hauser L."/>
            <person name="Detter J.C."/>
            <person name="Brambilla E.M."/>
            <person name="Rohde M."/>
            <person name="Goker M."/>
            <person name="Woyke T."/>
            <person name="Bristow J."/>
            <person name="Eisen J.A."/>
            <person name="Markowitz V."/>
            <person name="Hugenholtz P."/>
            <person name="Kyrpides N.C."/>
            <person name="Klenk H.P."/>
            <person name="Ivanova N."/>
        </authorList>
    </citation>
    <scope>NUCLEOTIDE SEQUENCE [LARGE SCALE GENOMIC DNA]</scope>
    <source>
        <strain evidence="11">DSM 17128</strain>
    </source>
</reference>
<dbReference type="InterPro" id="IPR012795">
    <property type="entry name" value="tRNA_Ile_lys_synt_N"/>
</dbReference>
<dbReference type="STRING" id="688246.Premu_0980"/>
<dbReference type="GO" id="GO:0005524">
    <property type="term" value="F:ATP binding"/>
    <property type="evidence" value="ECO:0007669"/>
    <property type="project" value="UniProtKB-UniRule"/>
</dbReference>
<keyword evidence="4 8" id="KW-0819">tRNA processing</keyword>
<evidence type="ECO:0000313" key="10">
    <source>
        <dbReference type="EMBL" id="EGN56426.1"/>
    </source>
</evidence>
<dbReference type="CDD" id="cd01992">
    <property type="entry name" value="TilS_N"/>
    <property type="match status" value="1"/>
</dbReference>
<dbReference type="EMBL" id="GL945017">
    <property type="protein sequence ID" value="EGN56426.1"/>
    <property type="molecule type" value="Genomic_DNA"/>
</dbReference>
<dbReference type="InterPro" id="IPR012094">
    <property type="entry name" value="tRNA_Ile_lys_synt"/>
</dbReference>
<evidence type="ECO:0000256" key="8">
    <source>
        <dbReference type="HAMAP-Rule" id="MF_01161"/>
    </source>
</evidence>
<accession>F8N7S1</accession>
<protein>
    <recommendedName>
        <fullName evidence="8">tRNA(Ile)-lysidine synthase</fullName>
        <ecNumber evidence="8">6.3.4.19</ecNumber>
    </recommendedName>
    <alternativeName>
        <fullName evidence="8">tRNA(Ile)-2-lysyl-cytidine synthase</fullName>
    </alternativeName>
    <alternativeName>
        <fullName evidence="8">tRNA(Ile)-lysidine synthetase</fullName>
    </alternativeName>
</protein>
<dbReference type="GO" id="GO:0032267">
    <property type="term" value="F:tRNA(Ile)-lysidine synthase activity"/>
    <property type="evidence" value="ECO:0007669"/>
    <property type="project" value="UniProtKB-EC"/>
</dbReference>
<dbReference type="PANTHER" id="PTHR43033:SF1">
    <property type="entry name" value="TRNA(ILE)-LYSIDINE SYNTHASE-RELATED"/>
    <property type="match status" value="1"/>
</dbReference>
<comment type="similarity">
    <text evidence="8">Belongs to the tRNA(Ile)-lysidine synthase family.</text>
</comment>
<dbReference type="HOGENOM" id="CLU_018869_0_1_10"/>
<dbReference type="PANTHER" id="PTHR43033">
    <property type="entry name" value="TRNA(ILE)-LYSIDINE SYNTHASE-RELATED"/>
    <property type="match status" value="1"/>
</dbReference>
<keyword evidence="6 8" id="KW-0067">ATP-binding</keyword>
<dbReference type="Pfam" id="PF11734">
    <property type="entry name" value="TilS_C"/>
    <property type="match status" value="1"/>
</dbReference>
<dbReference type="AlphaFoldDB" id="F8N7S1"/>
<keyword evidence="5 8" id="KW-0547">Nucleotide-binding</keyword>
<dbReference type="GO" id="GO:0006400">
    <property type="term" value="P:tRNA modification"/>
    <property type="evidence" value="ECO:0007669"/>
    <property type="project" value="UniProtKB-UniRule"/>
</dbReference>
<evidence type="ECO:0000256" key="4">
    <source>
        <dbReference type="ARBA" id="ARBA00022694"/>
    </source>
</evidence>
<dbReference type="HAMAP" id="MF_01161">
    <property type="entry name" value="tRNA_Ile_lys_synt"/>
    <property type="match status" value="1"/>
</dbReference>
<keyword evidence="3 8" id="KW-0436">Ligase</keyword>
<organism evidence="10 11">
    <name type="scientific">Hallella multisaccharivorax DSM 17128</name>
    <dbReference type="NCBI Taxonomy" id="688246"/>
    <lineage>
        <taxon>Bacteria</taxon>
        <taxon>Pseudomonadati</taxon>
        <taxon>Bacteroidota</taxon>
        <taxon>Bacteroidia</taxon>
        <taxon>Bacteroidales</taxon>
        <taxon>Prevotellaceae</taxon>
        <taxon>Hallella</taxon>
    </lineage>
</organism>
<evidence type="ECO:0000256" key="1">
    <source>
        <dbReference type="ARBA" id="ARBA00004496"/>
    </source>
</evidence>
<dbReference type="SMART" id="SM00977">
    <property type="entry name" value="TilS_C"/>
    <property type="match status" value="1"/>
</dbReference>
<comment type="function">
    <text evidence="8">Ligates lysine onto the cytidine present at position 34 of the AUA codon-specific tRNA(Ile) that contains the anticodon CAU, in an ATP-dependent manner. Cytidine is converted to lysidine, thus changing the amino acid specificity of the tRNA from methionine to isoleucine.</text>
</comment>
<dbReference type="SUPFAM" id="SSF56037">
    <property type="entry name" value="PheT/TilS domain"/>
    <property type="match status" value="1"/>
</dbReference>
<dbReference type="Proteomes" id="UP000002772">
    <property type="component" value="Unassembled WGS sequence"/>
</dbReference>
<dbReference type="eggNOG" id="COG0037">
    <property type="taxonomic scope" value="Bacteria"/>
</dbReference>
<dbReference type="InterPro" id="IPR011063">
    <property type="entry name" value="TilS/TtcA_N"/>
</dbReference>
<dbReference type="EC" id="6.3.4.19" evidence="8"/>
<feature type="binding site" evidence="8">
    <location>
        <begin position="50"/>
        <end position="55"/>
    </location>
    <ligand>
        <name>ATP</name>
        <dbReference type="ChEBI" id="CHEBI:30616"/>
    </ligand>
</feature>
<dbReference type="GO" id="GO:0005737">
    <property type="term" value="C:cytoplasm"/>
    <property type="evidence" value="ECO:0007669"/>
    <property type="project" value="UniProtKB-SubCell"/>
</dbReference>
<dbReference type="SUPFAM" id="SSF52402">
    <property type="entry name" value="Adenine nucleotide alpha hydrolases-like"/>
    <property type="match status" value="1"/>
</dbReference>
<dbReference type="RefSeq" id="WP_007573533.1">
    <property type="nucleotide sequence ID" value="NZ_BPTS01000001.1"/>
</dbReference>
<dbReference type="InterPro" id="IPR014729">
    <property type="entry name" value="Rossmann-like_a/b/a_fold"/>
</dbReference>
<gene>
    <name evidence="8" type="primary">tilS</name>
    <name evidence="10" type="ORF">Premu_0980</name>
</gene>
<dbReference type="InterPro" id="IPR012796">
    <property type="entry name" value="Lysidine-tRNA-synth_C"/>
</dbReference>
<evidence type="ECO:0000313" key="11">
    <source>
        <dbReference type="Proteomes" id="UP000002772"/>
    </source>
</evidence>
<sequence>MKGKEVSFLNRLKQLHALPLLPVKDRELSPIAGNCEEASAGESFFLVALSGGADSVALLRALIALGYHVEAAHCNFHLRGKESDRDEMFCNNLCEELGIRLHVAHFDTIAFATLRKVSIEMAARELRYRWFTQLAKDTGAAGVCIAHHSDDQVETILLNLLRGTGIKGLLGMQRRNGIFLRPLLGVSRQEILEYLHAIGQNYVTDSTNLDDDVQRNKLRLDVIPLLEKITPAAKQNILRMADNLGDAENVVNHSVEVARKGATRHCNGGEAYALKEVLAYTSPRLLFWDILSDHSFNRTQIEEILLSCENGKDGDDDKMRSNGKMWINEKNVAIISNDVLYVYPREEWNAPLSSFRIPEVGLYILSNGKIRVSIDEKSTSFIRPSKNVNIATLDSDGIVFPLTIRPVLAGDRFTPFGMKGSKLVNDYLKDKKIAPLERHRQLIVTDAHGDILWLVGRTIDERWRMRATTNRVMTLSVV</sequence>
<evidence type="ECO:0000256" key="6">
    <source>
        <dbReference type="ARBA" id="ARBA00022840"/>
    </source>
</evidence>
<dbReference type="Gene3D" id="3.40.50.620">
    <property type="entry name" value="HUPs"/>
    <property type="match status" value="1"/>
</dbReference>
<keyword evidence="11" id="KW-1185">Reference proteome</keyword>
<dbReference type="NCBIfam" id="TIGR02433">
    <property type="entry name" value="lysidine_TilS_C"/>
    <property type="match status" value="1"/>
</dbReference>
<evidence type="ECO:0000256" key="7">
    <source>
        <dbReference type="ARBA" id="ARBA00048539"/>
    </source>
</evidence>
<evidence type="ECO:0000256" key="5">
    <source>
        <dbReference type="ARBA" id="ARBA00022741"/>
    </source>
</evidence>
<dbReference type="OrthoDB" id="9807403at2"/>
<comment type="catalytic activity">
    <reaction evidence="7 8">
        <text>cytidine(34) in tRNA(Ile2) + L-lysine + ATP = lysidine(34) in tRNA(Ile2) + AMP + diphosphate + H(+)</text>
        <dbReference type="Rhea" id="RHEA:43744"/>
        <dbReference type="Rhea" id="RHEA-COMP:10625"/>
        <dbReference type="Rhea" id="RHEA-COMP:10670"/>
        <dbReference type="ChEBI" id="CHEBI:15378"/>
        <dbReference type="ChEBI" id="CHEBI:30616"/>
        <dbReference type="ChEBI" id="CHEBI:32551"/>
        <dbReference type="ChEBI" id="CHEBI:33019"/>
        <dbReference type="ChEBI" id="CHEBI:82748"/>
        <dbReference type="ChEBI" id="CHEBI:83665"/>
        <dbReference type="ChEBI" id="CHEBI:456215"/>
        <dbReference type="EC" id="6.3.4.19"/>
    </reaction>
</comment>
<evidence type="ECO:0000256" key="2">
    <source>
        <dbReference type="ARBA" id="ARBA00022490"/>
    </source>
</evidence>
<comment type="subcellular location">
    <subcellularLocation>
        <location evidence="1 8">Cytoplasm</location>
    </subcellularLocation>
</comment>
<dbReference type="NCBIfam" id="TIGR02432">
    <property type="entry name" value="lysidine_TilS_N"/>
    <property type="match status" value="1"/>
</dbReference>
<proteinExistence type="inferred from homology"/>
<feature type="domain" description="Lysidine-tRNA(Ile) synthetase C-terminal" evidence="9">
    <location>
        <begin position="402"/>
        <end position="475"/>
    </location>
</feature>